<organism evidence="1">
    <name type="scientific">Ovis aries</name>
    <name type="common">Sheep</name>
    <dbReference type="NCBI Taxonomy" id="9940"/>
    <lineage>
        <taxon>Eukaryota</taxon>
        <taxon>Metazoa</taxon>
        <taxon>Chordata</taxon>
        <taxon>Craniata</taxon>
        <taxon>Vertebrata</taxon>
        <taxon>Euteleostomi</taxon>
        <taxon>Mammalia</taxon>
        <taxon>Eutheria</taxon>
        <taxon>Laurasiatheria</taxon>
        <taxon>Artiodactyla</taxon>
        <taxon>Ruminantia</taxon>
        <taxon>Pecora</taxon>
        <taxon>Bovidae</taxon>
        <taxon>Caprinae</taxon>
        <taxon>Ovis</taxon>
    </lineage>
</organism>
<accession>A0AC11ERX9</accession>
<evidence type="ECO:0000313" key="1">
    <source>
        <dbReference type="Ensembl" id="ENSOARP00020062144.1"/>
    </source>
</evidence>
<reference evidence="1" key="3">
    <citation type="submission" date="2025-09" db="UniProtKB">
        <authorList>
            <consortium name="Ensembl"/>
        </authorList>
    </citation>
    <scope>IDENTIFICATION</scope>
</reference>
<reference evidence="1" key="2">
    <citation type="submission" date="2025-08" db="UniProtKB">
        <authorList>
            <consortium name="Ensembl"/>
        </authorList>
    </citation>
    <scope>IDENTIFICATION</scope>
</reference>
<dbReference type="Ensembl" id="ENSOART00020045454.1">
    <property type="protein sequence ID" value="ENSOARP00020062144.1"/>
    <property type="gene ID" value="ENSOARG00020035469.1"/>
</dbReference>
<protein>
    <submittedName>
        <fullName evidence="1">Uncharacterized protein</fullName>
    </submittedName>
</protein>
<name>A0AC11ERX9_SHEEP</name>
<reference evidence="1" key="1">
    <citation type="submission" date="2020-11" db="EMBL/GenBank/DDBJ databases">
        <authorList>
            <person name="Davenport K.M."/>
            <person name="Bickhart D.M."/>
            <person name="Smith T.P.L."/>
            <person name="Murdoch B.M."/>
            <person name="Rosen B.D."/>
        </authorList>
    </citation>
    <scope>NUCLEOTIDE SEQUENCE [LARGE SCALE GENOMIC DNA]</scope>
    <source>
        <strain evidence="1">OAR_USU_Benz2616</strain>
    </source>
</reference>
<proteinExistence type="predicted"/>
<sequence length="234" mass="25505">GRGLLSASRLGFWGKTASQPTPPNQGQSAKSTLLEQRQTEQRPAFNFHLTFVSRKSCLGGCGVEVRCRWGWAEGRGNAWEGGVTTETAGDQPARLRAGRRTWQRPSGETCLQGPKCSGARQEPHQARRSMTSRTGAPPVRVFSGRLQGGTPPLATSSPGDGPGQLLQGAARQGPEVTRWYIMRNAGLEEAQAGFKITRRNINNLRYADDTTRVAESEEELKSLLMKVKESEKVG</sequence>